<keyword evidence="10" id="KW-0479">Metal-binding</keyword>
<dbReference type="GO" id="GO:0009231">
    <property type="term" value="P:riboflavin biosynthetic process"/>
    <property type="evidence" value="ECO:0007669"/>
    <property type="project" value="InterPro"/>
</dbReference>
<dbReference type="InterPro" id="IPR023465">
    <property type="entry name" value="Riboflavin_kinase_dom_sf"/>
</dbReference>
<dbReference type="InterPro" id="IPR011991">
    <property type="entry name" value="ArsR-like_HTH"/>
</dbReference>
<dbReference type="InterPro" id="IPR039063">
    <property type="entry name" value="RibK_CTP-dep"/>
</dbReference>
<evidence type="ECO:0000256" key="3">
    <source>
        <dbReference type="ARBA" id="ARBA00005219"/>
    </source>
</evidence>
<evidence type="ECO:0000256" key="11">
    <source>
        <dbReference type="ARBA" id="ARBA00022741"/>
    </source>
</evidence>
<evidence type="ECO:0000256" key="16">
    <source>
        <dbReference type="ARBA" id="ARBA00033116"/>
    </source>
</evidence>
<dbReference type="Pfam" id="PF12840">
    <property type="entry name" value="HTH_20"/>
    <property type="match status" value="1"/>
</dbReference>
<evidence type="ECO:0000256" key="4">
    <source>
        <dbReference type="ARBA" id="ARBA00006428"/>
    </source>
</evidence>
<feature type="domain" description="Riboflavin kinase" evidence="18">
    <location>
        <begin position="104"/>
        <end position="230"/>
    </location>
</feature>
<dbReference type="SUPFAM" id="SSF46785">
    <property type="entry name" value="Winged helix' DNA-binding domain"/>
    <property type="match status" value="1"/>
</dbReference>
<keyword evidence="20" id="KW-1185">Reference proteome</keyword>
<evidence type="ECO:0000256" key="12">
    <source>
        <dbReference type="ARBA" id="ARBA00022777"/>
    </source>
</evidence>
<organism evidence="19 20">
    <name type="scientific">Haladaptatus pallidirubidus</name>
    <dbReference type="NCBI Taxonomy" id="1008152"/>
    <lineage>
        <taxon>Archaea</taxon>
        <taxon>Methanobacteriati</taxon>
        <taxon>Methanobacteriota</taxon>
        <taxon>Stenosarchaea group</taxon>
        <taxon>Halobacteria</taxon>
        <taxon>Halobacteriales</taxon>
        <taxon>Haladaptataceae</taxon>
        <taxon>Haladaptatus</taxon>
    </lineage>
</organism>
<dbReference type="GO" id="GO:0008531">
    <property type="term" value="F:riboflavin kinase activity"/>
    <property type="evidence" value="ECO:0007669"/>
    <property type="project" value="InterPro"/>
</dbReference>
<evidence type="ECO:0000256" key="9">
    <source>
        <dbReference type="ARBA" id="ARBA00022679"/>
    </source>
</evidence>
<evidence type="ECO:0000256" key="17">
    <source>
        <dbReference type="ARBA" id="ARBA00047857"/>
    </source>
</evidence>
<keyword evidence="13" id="KW-0460">Magnesium</keyword>
<comment type="pathway">
    <text evidence="3">Cofactor biosynthesis; FMN biosynthesis; FMN from riboflavin (CTP route): step 1/1.</text>
</comment>
<dbReference type="GO" id="GO:0046872">
    <property type="term" value="F:metal ion binding"/>
    <property type="evidence" value="ECO:0007669"/>
    <property type="project" value="UniProtKB-KW"/>
</dbReference>
<comment type="catalytic activity">
    <reaction evidence="17">
        <text>riboflavin + CTP = CDP + FMN + H(+)</text>
        <dbReference type="Rhea" id="RHEA:25021"/>
        <dbReference type="ChEBI" id="CHEBI:15378"/>
        <dbReference type="ChEBI" id="CHEBI:37563"/>
        <dbReference type="ChEBI" id="CHEBI:57986"/>
        <dbReference type="ChEBI" id="CHEBI:58069"/>
        <dbReference type="ChEBI" id="CHEBI:58210"/>
        <dbReference type="EC" id="2.7.1.161"/>
    </reaction>
</comment>
<reference evidence="19 20" key="1">
    <citation type="journal article" date="2019" name="Int. J. Syst. Evol. Microbiol.">
        <title>The Global Catalogue of Microorganisms (GCM) 10K type strain sequencing project: providing services to taxonomists for standard genome sequencing and annotation.</title>
        <authorList>
            <consortium name="The Broad Institute Genomics Platform"/>
            <consortium name="The Broad Institute Genome Sequencing Center for Infectious Disease"/>
            <person name="Wu L."/>
            <person name="Ma J."/>
        </authorList>
    </citation>
    <scope>NUCLEOTIDE SEQUENCE [LARGE SCALE GENOMIC DNA]</scope>
    <source>
        <strain evidence="19 20">JCM 17504</strain>
    </source>
</reference>
<evidence type="ECO:0000256" key="14">
    <source>
        <dbReference type="ARBA" id="ARBA00029789"/>
    </source>
</evidence>
<keyword evidence="11" id="KW-0547">Nucleotide-binding</keyword>
<dbReference type="SUPFAM" id="SSF82114">
    <property type="entry name" value="Riboflavin kinase-like"/>
    <property type="match status" value="1"/>
</dbReference>
<accession>A0AAV3UFK9</accession>
<gene>
    <name evidence="19" type="ORF">GCM10025751_19070</name>
</gene>
<evidence type="ECO:0000256" key="15">
    <source>
        <dbReference type="ARBA" id="ARBA00030544"/>
    </source>
</evidence>
<comment type="caution">
    <text evidence="19">The sequence shown here is derived from an EMBL/GenBank/DDBJ whole genome shotgun (WGS) entry which is preliminary data.</text>
</comment>
<evidence type="ECO:0000313" key="19">
    <source>
        <dbReference type="EMBL" id="GAA5047917.1"/>
    </source>
</evidence>
<dbReference type="CDD" id="cd00090">
    <property type="entry name" value="HTH_ARSR"/>
    <property type="match status" value="1"/>
</dbReference>
<dbReference type="AlphaFoldDB" id="A0AAV3UFK9"/>
<dbReference type="InterPro" id="IPR036390">
    <property type="entry name" value="WH_DNA-bd_sf"/>
</dbReference>
<evidence type="ECO:0000256" key="5">
    <source>
        <dbReference type="ARBA" id="ARBA00011987"/>
    </source>
</evidence>
<evidence type="ECO:0000256" key="10">
    <source>
        <dbReference type="ARBA" id="ARBA00022723"/>
    </source>
</evidence>
<evidence type="ECO:0000256" key="6">
    <source>
        <dbReference type="ARBA" id="ARBA00017394"/>
    </source>
</evidence>
<dbReference type="Gene3D" id="1.10.10.10">
    <property type="entry name" value="Winged helix-like DNA-binding domain superfamily/Winged helix DNA-binding domain"/>
    <property type="match status" value="1"/>
</dbReference>
<keyword evidence="7" id="KW-0285">Flavoprotein</keyword>
<dbReference type="GO" id="GO:0000166">
    <property type="term" value="F:nucleotide binding"/>
    <property type="evidence" value="ECO:0007669"/>
    <property type="project" value="UniProtKB-KW"/>
</dbReference>
<evidence type="ECO:0000256" key="13">
    <source>
        <dbReference type="ARBA" id="ARBA00022842"/>
    </source>
</evidence>
<proteinExistence type="inferred from homology"/>
<dbReference type="InterPro" id="IPR023602">
    <property type="entry name" value="Riboflavin_kinase_CTP-dep"/>
</dbReference>
<dbReference type="EMBL" id="BAABKX010000001">
    <property type="protein sequence ID" value="GAA5047917.1"/>
    <property type="molecule type" value="Genomic_DNA"/>
</dbReference>
<evidence type="ECO:0000256" key="2">
    <source>
        <dbReference type="ARBA" id="ARBA00003072"/>
    </source>
</evidence>
<comment type="function">
    <text evidence="2">Catalyzes the CTP-dependent phosphorylation of riboflavin (vitamin B2) to form flavin mononucleotide (FMN).</text>
</comment>
<dbReference type="PANTHER" id="PTHR40706">
    <property type="entry name" value="RIBOFLAVIN KINASE"/>
    <property type="match status" value="1"/>
</dbReference>
<evidence type="ECO:0000259" key="18">
    <source>
        <dbReference type="Pfam" id="PF01982"/>
    </source>
</evidence>
<sequence>MPATSLVVGYDELAALKLLALDGALESEVKVSCADLANRLDASNQTASRRLQRLDDAGLVTREIVSNGQWIAITDDGAWELKREYEDYRRIFENLSGVDLSGTVTGGMGEGRHYISLPGYMAQFTERLGYEPFPGTLNIELTAESVRARSAMEALEPIPIDGWEDGDRTYGPAVCYPATVETADGDSYEQAHVIAPERTHHDEDQVELIAPAKLRDELGLDDDDHVTVHVEEAP</sequence>
<evidence type="ECO:0000256" key="1">
    <source>
        <dbReference type="ARBA" id="ARBA00001946"/>
    </source>
</evidence>
<protein>
    <recommendedName>
        <fullName evidence="6">Riboflavin kinase</fullName>
        <ecNumber evidence="5">2.7.1.161</ecNumber>
    </recommendedName>
    <alternativeName>
        <fullName evidence="15">CTP-dependent riboflavin kinase</fullName>
    </alternativeName>
    <alternativeName>
        <fullName evidence="16">CTP:riboflavin 5'-phosphotransferase</fullName>
    </alternativeName>
    <alternativeName>
        <fullName evidence="14">Flavokinase</fullName>
    </alternativeName>
</protein>
<evidence type="ECO:0000256" key="8">
    <source>
        <dbReference type="ARBA" id="ARBA00022643"/>
    </source>
</evidence>
<comment type="cofactor">
    <cofactor evidence="1">
        <name>Mg(2+)</name>
        <dbReference type="ChEBI" id="CHEBI:18420"/>
    </cofactor>
</comment>
<dbReference type="InterPro" id="IPR036388">
    <property type="entry name" value="WH-like_DNA-bd_sf"/>
</dbReference>
<name>A0AAV3UFK9_9EURY</name>
<evidence type="ECO:0000313" key="20">
    <source>
        <dbReference type="Proteomes" id="UP001501729"/>
    </source>
</evidence>
<comment type="similarity">
    <text evidence="4">Belongs to the archaeal riboflavin kinase family.</text>
</comment>
<dbReference type="Pfam" id="PF01982">
    <property type="entry name" value="CTP-dep_RFKase"/>
    <property type="match status" value="1"/>
</dbReference>
<dbReference type="Gene3D" id="2.40.30.30">
    <property type="entry name" value="Riboflavin kinase-like"/>
    <property type="match status" value="1"/>
</dbReference>
<dbReference type="PANTHER" id="PTHR40706:SF1">
    <property type="entry name" value="RIBOFLAVIN KINASE"/>
    <property type="match status" value="1"/>
</dbReference>
<keyword evidence="9" id="KW-0808">Transferase</keyword>
<dbReference type="EC" id="2.7.1.161" evidence="5"/>
<keyword evidence="8" id="KW-0288">FMN</keyword>
<keyword evidence="12" id="KW-0418">Kinase</keyword>
<evidence type="ECO:0000256" key="7">
    <source>
        <dbReference type="ARBA" id="ARBA00022630"/>
    </source>
</evidence>
<dbReference type="Proteomes" id="UP001501729">
    <property type="component" value="Unassembled WGS sequence"/>
</dbReference>